<organism evidence="2 3">
    <name type="scientific">Pseudonocardia hierapolitana</name>
    <dbReference type="NCBI Taxonomy" id="1128676"/>
    <lineage>
        <taxon>Bacteria</taxon>
        <taxon>Bacillati</taxon>
        <taxon>Actinomycetota</taxon>
        <taxon>Actinomycetes</taxon>
        <taxon>Pseudonocardiales</taxon>
        <taxon>Pseudonocardiaceae</taxon>
        <taxon>Pseudonocardia</taxon>
    </lineage>
</organism>
<keyword evidence="3" id="KW-1185">Reference proteome</keyword>
<reference evidence="2 3" key="1">
    <citation type="submission" date="2019-06" db="EMBL/GenBank/DDBJ databases">
        <title>Sequencing the genomes of 1000 actinobacteria strains.</title>
        <authorList>
            <person name="Klenk H.-P."/>
        </authorList>
    </citation>
    <scope>NUCLEOTIDE SEQUENCE [LARGE SCALE GENOMIC DNA]</scope>
    <source>
        <strain evidence="2 3">DSM 45671</strain>
    </source>
</reference>
<feature type="transmembrane region" description="Helical" evidence="1">
    <location>
        <begin position="39"/>
        <end position="60"/>
    </location>
</feature>
<dbReference type="AlphaFoldDB" id="A0A561T474"/>
<evidence type="ECO:0000313" key="3">
    <source>
        <dbReference type="Proteomes" id="UP000321261"/>
    </source>
</evidence>
<sequence length="76" mass="8177">MAHFRVHTETGARLSLLVLAVATAAIAPAEFLLDLVVNAPVSVLATLVIVVLAFVMDLSWNRHAHAEPTRAAGRHR</sequence>
<gene>
    <name evidence="2" type="ORF">FHX44_117865</name>
</gene>
<accession>A0A561T474</accession>
<comment type="caution">
    <text evidence="2">The sequence shown here is derived from an EMBL/GenBank/DDBJ whole genome shotgun (WGS) entry which is preliminary data.</text>
</comment>
<protein>
    <submittedName>
        <fullName evidence="2">Uncharacterized protein</fullName>
    </submittedName>
</protein>
<keyword evidence="1" id="KW-1133">Transmembrane helix</keyword>
<proteinExistence type="predicted"/>
<dbReference type="Proteomes" id="UP000321261">
    <property type="component" value="Unassembled WGS sequence"/>
</dbReference>
<dbReference type="EMBL" id="VIWU01000001">
    <property type="protein sequence ID" value="TWF81920.1"/>
    <property type="molecule type" value="Genomic_DNA"/>
</dbReference>
<dbReference type="RefSeq" id="WP_147260336.1">
    <property type="nucleotide sequence ID" value="NZ_VIWU01000001.1"/>
</dbReference>
<evidence type="ECO:0000313" key="2">
    <source>
        <dbReference type="EMBL" id="TWF81920.1"/>
    </source>
</evidence>
<name>A0A561T474_9PSEU</name>
<keyword evidence="1" id="KW-0812">Transmembrane</keyword>
<evidence type="ECO:0000256" key="1">
    <source>
        <dbReference type="SAM" id="Phobius"/>
    </source>
</evidence>
<keyword evidence="1" id="KW-0472">Membrane</keyword>